<name>A0AAD5WKZ9_PARTN</name>
<evidence type="ECO:0000313" key="1">
    <source>
        <dbReference type="EMBL" id="KAJ1373565.1"/>
    </source>
</evidence>
<keyword evidence="2" id="KW-1185">Reference proteome</keyword>
<dbReference type="AlphaFoldDB" id="A0AAD5WKZ9"/>
<evidence type="ECO:0000313" key="2">
    <source>
        <dbReference type="Proteomes" id="UP001196413"/>
    </source>
</evidence>
<dbReference type="Proteomes" id="UP001196413">
    <property type="component" value="Unassembled WGS sequence"/>
</dbReference>
<sequence>MFLTNFCQIHFLIKVKFEQFSASQRPPPYPDPFVISHARYHKTPRIYPLVATPAIPFIPYRRYPYCSEVPETHRHYHSADWTSSPRQVTRKCATHSGPKCSASDLNIEASALRKRKVSAGNGTELDPVCVNDRINETFEVLFAQCERCRQ</sequence>
<dbReference type="EMBL" id="JAHQIW010007310">
    <property type="protein sequence ID" value="KAJ1373565.1"/>
    <property type="molecule type" value="Genomic_DNA"/>
</dbReference>
<proteinExistence type="predicted"/>
<organism evidence="1 2">
    <name type="scientific">Parelaphostrongylus tenuis</name>
    <name type="common">Meningeal worm</name>
    <dbReference type="NCBI Taxonomy" id="148309"/>
    <lineage>
        <taxon>Eukaryota</taxon>
        <taxon>Metazoa</taxon>
        <taxon>Ecdysozoa</taxon>
        <taxon>Nematoda</taxon>
        <taxon>Chromadorea</taxon>
        <taxon>Rhabditida</taxon>
        <taxon>Rhabditina</taxon>
        <taxon>Rhabditomorpha</taxon>
        <taxon>Strongyloidea</taxon>
        <taxon>Metastrongylidae</taxon>
        <taxon>Parelaphostrongylus</taxon>
    </lineage>
</organism>
<reference evidence="1" key="1">
    <citation type="submission" date="2021-06" db="EMBL/GenBank/DDBJ databases">
        <title>Parelaphostrongylus tenuis whole genome reference sequence.</title>
        <authorList>
            <person name="Garwood T.J."/>
            <person name="Larsen P.A."/>
            <person name="Fountain-Jones N.M."/>
            <person name="Garbe J.R."/>
            <person name="Macchietto M.G."/>
            <person name="Kania S.A."/>
            <person name="Gerhold R.W."/>
            <person name="Richards J.E."/>
            <person name="Wolf T.M."/>
        </authorList>
    </citation>
    <scope>NUCLEOTIDE SEQUENCE</scope>
    <source>
        <strain evidence="1">MNPRO001-30</strain>
        <tissue evidence="1">Meninges</tissue>
    </source>
</reference>
<accession>A0AAD5WKZ9</accession>
<comment type="caution">
    <text evidence="1">The sequence shown here is derived from an EMBL/GenBank/DDBJ whole genome shotgun (WGS) entry which is preliminary data.</text>
</comment>
<protein>
    <submittedName>
        <fullName evidence="1">Uncharacterized protein</fullName>
    </submittedName>
</protein>
<gene>
    <name evidence="1" type="ORF">KIN20_036001</name>
</gene>